<evidence type="ECO:0000313" key="2">
    <source>
        <dbReference type="Proteomes" id="UP000255233"/>
    </source>
</evidence>
<keyword evidence="2" id="KW-1185">Reference proteome</keyword>
<dbReference type="InterPro" id="IPR011990">
    <property type="entry name" value="TPR-like_helical_dom_sf"/>
</dbReference>
<organism evidence="1 2">
    <name type="scientific">Rikenella microfusus</name>
    <dbReference type="NCBI Taxonomy" id="28139"/>
    <lineage>
        <taxon>Bacteria</taxon>
        <taxon>Pseudomonadati</taxon>
        <taxon>Bacteroidota</taxon>
        <taxon>Bacteroidia</taxon>
        <taxon>Bacteroidales</taxon>
        <taxon>Rikenellaceae</taxon>
        <taxon>Rikenella</taxon>
    </lineage>
</organism>
<dbReference type="OrthoDB" id="1031365at2"/>
<dbReference type="AlphaFoldDB" id="A0A379MTB2"/>
<evidence type="ECO:0000313" key="1">
    <source>
        <dbReference type="EMBL" id="SUE34140.1"/>
    </source>
</evidence>
<name>A0A379MTB2_9BACT</name>
<dbReference type="Proteomes" id="UP000255233">
    <property type="component" value="Unassembled WGS sequence"/>
</dbReference>
<gene>
    <name evidence="1" type="ORF">NCTC11190_01358</name>
</gene>
<sequence>MIRDTIHTAEPDTLYARGVTLLQQRRYTEAERILSGYKDRNTAVALLSLGRNRQAYDILCTLPRSAVTEYLTAIALARLERRTEAISAFERAAALDERMRYRAGLDPELNDLLKNR</sequence>
<accession>A0A379MTB2</accession>
<dbReference type="Gene3D" id="1.25.40.10">
    <property type="entry name" value="Tetratricopeptide repeat domain"/>
    <property type="match status" value="1"/>
</dbReference>
<reference evidence="1 2" key="1">
    <citation type="submission" date="2018-06" db="EMBL/GenBank/DDBJ databases">
        <authorList>
            <consortium name="Pathogen Informatics"/>
            <person name="Doyle S."/>
        </authorList>
    </citation>
    <scope>NUCLEOTIDE SEQUENCE [LARGE SCALE GENOMIC DNA]</scope>
    <source>
        <strain evidence="1 2">NCTC11190</strain>
    </source>
</reference>
<protein>
    <submittedName>
        <fullName evidence="1">Tetratricopeptide repeat</fullName>
    </submittedName>
</protein>
<dbReference type="EMBL" id="UGVL01000001">
    <property type="protein sequence ID" value="SUE34140.1"/>
    <property type="molecule type" value="Genomic_DNA"/>
</dbReference>
<proteinExistence type="predicted"/>
<dbReference type="SUPFAM" id="SSF48452">
    <property type="entry name" value="TPR-like"/>
    <property type="match status" value="1"/>
</dbReference>
<dbReference type="STRING" id="880526.GCA_000427365_02294"/>